<protein>
    <submittedName>
        <fullName evidence="3">Uncharacterized protein</fullName>
    </submittedName>
</protein>
<dbReference type="PROSITE" id="PS51257">
    <property type="entry name" value="PROKAR_LIPOPROTEIN"/>
    <property type="match status" value="1"/>
</dbReference>
<comment type="caution">
    <text evidence="3">The sequence shown here is derived from an EMBL/GenBank/DDBJ whole genome shotgun (WGS) entry which is preliminary data.</text>
</comment>
<sequence>MKMKAIFVVIVLLIGCSNATPAKRSTCTGCPKQLSGTLITETVPDSGPSTSASMKFNMDTALQIMQAEATVSGMTFNMVFDFKGKNIYITYPGGCHVEPLTTEENICDPAEFKNMKLVVSGKLGSKGASVDVYSESKDDTIGIVTLEAGNDCTPVSFASRDTKEGSCSSGSFLDLKLSADASKLKIPDACKQPIGRRSIPAMVHSLHVKKAMKRGFPWISAPLAARNGDSPGSTCKIPEKGDSHGPFRDRNHKKSHTGIDDFSTRGGNLD</sequence>
<evidence type="ECO:0000256" key="1">
    <source>
        <dbReference type="SAM" id="MobiDB-lite"/>
    </source>
</evidence>
<dbReference type="GO" id="GO:0005764">
    <property type="term" value="C:lysosome"/>
    <property type="evidence" value="ECO:0007669"/>
    <property type="project" value="TreeGrafter"/>
</dbReference>
<organism evidence="3 4">
    <name type="scientific">Desmophyllum pertusum</name>
    <dbReference type="NCBI Taxonomy" id="174260"/>
    <lineage>
        <taxon>Eukaryota</taxon>
        <taxon>Metazoa</taxon>
        <taxon>Cnidaria</taxon>
        <taxon>Anthozoa</taxon>
        <taxon>Hexacorallia</taxon>
        <taxon>Scleractinia</taxon>
        <taxon>Caryophylliina</taxon>
        <taxon>Caryophylliidae</taxon>
        <taxon>Desmophyllum</taxon>
    </lineage>
</organism>
<gene>
    <name evidence="3" type="ORF">OS493_022320</name>
</gene>
<dbReference type="InterPro" id="IPR001299">
    <property type="entry name" value="Ependymin"/>
</dbReference>
<evidence type="ECO:0000256" key="2">
    <source>
        <dbReference type="SAM" id="SignalP"/>
    </source>
</evidence>
<dbReference type="PANTHER" id="PTHR10697">
    <property type="entry name" value="MAMMALIAN EPENDYMIN-RELATED PROTEIN 1"/>
    <property type="match status" value="1"/>
</dbReference>
<dbReference type="Proteomes" id="UP001163046">
    <property type="component" value="Unassembled WGS sequence"/>
</dbReference>
<feature type="compositionally biased region" description="Basic and acidic residues" evidence="1">
    <location>
        <begin position="237"/>
        <end position="249"/>
    </location>
</feature>
<dbReference type="AlphaFoldDB" id="A0A9X0D7Z9"/>
<evidence type="ECO:0000313" key="3">
    <source>
        <dbReference type="EMBL" id="KAJ7390762.1"/>
    </source>
</evidence>
<keyword evidence="4" id="KW-1185">Reference proteome</keyword>
<feature type="region of interest" description="Disordered" evidence="1">
    <location>
        <begin position="227"/>
        <end position="270"/>
    </location>
</feature>
<evidence type="ECO:0000313" key="4">
    <source>
        <dbReference type="Proteomes" id="UP001163046"/>
    </source>
</evidence>
<feature type="signal peptide" evidence="2">
    <location>
        <begin position="1"/>
        <end position="19"/>
    </location>
</feature>
<accession>A0A9X0D7Z9</accession>
<dbReference type="PANTHER" id="PTHR10697:SF1">
    <property type="entry name" value="MAMMALIAN EPENDYMIN-RELATED PROTEIN 1"/>
    <property type="match status" value="1"/>
</dbReference>
<proteinExistence type="predicted"/>
<reference evidence="3" key="1">
    <citation type="submission" date="2023-01" db="EMBL/GenBank/DDBJ databases">
        <title>Genome assembly of the deep-sea coral Lophelia pertusa.</title>
        <authorList>
            <person name="Herrera S."/>
            <person name="Cordes E."/>
        </authorList>
    </citation>
    <scope>NUCLEOTIDE SEQUENCE</scope>
    <source>
        <strain evidence="3">USNM1676648</strain>
        <tissue evidence="3">Polyp</tissue>
    </source>
</reference>
<dbReference type="EMBL" id="MU825411">
    <property type="protein sequence ID" value="KAJ7390762.1"/>
    <property type="molecule type" value="Genomic_DNA"/>
</dbReference>
<dbReference type="OrthoDB" id="5970152at2759"/>
<dbReference type="GO" id="GO:0005576">
    <property type="term" value="C:extracellular region"/>
    <property type="evidence" value="ECO:0007669"/>
    <property type="project" value="InterPro"/>
</dbReference>
<keyword evidence="2" id="KW-0732">Signal</keyword>
<name>A0A9X0D7Z9_9CNID</name>
<dbReference type="GO" id="GO:0007160">
    <property type="term" value="P:cell-matrix adhesion"/>
    <property type="evidence" value="ECO:0007669"/>
    <property type="project" value="InterPro"/>
</dbReference>
<feature type="chain" id="PRO_5040772293" evidence="2">
    <location>
        <begin position="20"/>
        <end position="270"/>
    </location>
</feature>
<dbReference type="GO" id="GO:0005509">
    <property type="term" value="F:calcium ion binding"/>
    <property type="evidence" value="ECO:0007669"/>
    <property type="project" value="InterPro"/>
</dbReference>